<accession>A0AC60QRB5</accession>
<proteinExistence type="predicted"/>
<dbReference type="Proteomes" id="UP000805193">
    <property type="component" value="Unassembled WGS sequence"/>
</dbReference>
<organism evidence="1 2">
    <name type="scientific">Ixodes persulcatus</name>
    <name type="common">Taiga tick</name>
    <dbReference type="NCBI Taxonomy" id="34615"/>
    <lineage>
        <taxon>Eukaryota</taxon>
        <taxon>Metazoa</taxon>
        <taxon>Ecdysozoa</taxon>
        <taxon>Arthropoda</taxon>
        <taxon>Chelicerata</taxon>
        <taxon>Arachnida</taxon>
        <taxon>Acari</taxon>
        <taxon>Parasitiformes</taxon>
        <taxon>Ixodida</taxon>
        <taxon>Ixodoidea</taxon>
        <taxon>Ixodidae</taxon>
        <taxon>Ixodinae</taxon>
        <taxon>Ixodes</taxon>
    </lineage>
</organism>
<sequence length="453" mass="50711">MKQSAVATVTPSEEQLRTFLILALATCALAGFLGFPARTSFSYRATPWTVSHVPAWGYGHGLGYGYGTYGLGYGWGGLRYWALADSLLEVIWNTEEFRTCLFLALATCAFAGYLGYPAYSSYSVAAPAVATYHAAPLTTYAHAPAFNYGYGHGLYGYGLGLGYGYGLGGLGYGGFYKKSWRKSQLSSQRHLGAAIMADSAAVLALCLVFQQLYFVSLVVAWTNLHHAVFVATFLQHQHRCRRIRSGITPLRPFLTSGWTSQELAVIQGLGCVEPVQRTIWMKTRSGDWWERIVQSEFHDEDWKENFRMSRSSFVELVALVAPHMSPHLQCVRPPVEVDKRVAIALYKLASCCEYRVVANQFGVHKSTVKKYVYLLCQTLTTKFMMDFIRLPNVEEARQIAANFEGRCHIPQIWGAIDGTHIPILAPRKGYRDFVNRKHWPSFNMQAVVDDRGV</sequence>
<dbReference type="EMBL" id="JABSTQ010006110">
    <property type="protein sequence ID" value="KAG0437909.1"/>
    <property type="molecule type" value="Genomic_DNA"/>
</dbReference>
<protein>
    <submittedName>
        <fullName evidence="1">Uncharacterized protein</fullName>
    </submittedName>
</protein>
<reference evidence="1 2" key="1">
    <citation type="journal article" date="2020" name="Cell">
        <title>Large-Scale Comparative Analyses of Tick Genomes Elucidate Their Genetic Diversity and Vector Capacities.</title>
        <authorList>
            <consortium name="Tick Genome and Microbiome Consortium (TIGMIC)"/>
            <person name="Jia N."/>
            <person name="Wang J."/>
            <person name="Shi W."/>
            <person name="Du L."/>
            <person name="Sun Y."/>
            <person name="Zhan W."/>
            <person name="Jiang J.F."/>
            <person name="Wang Q."/>
            <person name="Zhang B."/>
            <person name="Ji P."/>
            <person name="Bell-Sakyi L."/>
            <person name="Cui X.M."/>
            <person name="Yuan T.T."/>
            <person name="Jiang B.G."/>
            <person name="Yang W.F."/>
            <person name="Lam T.T."/>
            <person name="Chang Q.C."/>
            <person name="Ding S.J."/>
            <person name="Wang X.J."/>
            <person name="Zhu J.G."/>
            <person name="Ruan X.D."/>
            <person name="Zhao L."/>
            <person name="Wei J.T."/>
            <person name="Ye R.Z."/>
            <person name="Que T.C."/>
            <person name="Du C.H."/>
            <person name="Zhou Y.H."/>
            <person name="Cheng J.X."/>
            <person name="Dai P.F."/>
            <person name="Guo W.B."/>
            <person name="Han X.H."/>
            <person name="Huang E.J."/>
            <person name="Li L.F."/>
            <person name="Wei W."/>
            <person name="Gao Y.C."/>
            <person name="Liu J.Z."/>
            <person name="Shao H.Z."/>
            <person name="Wang X."/>
            <person name="Wang C.C."/>
            <person name="Yang T.C."/>
            <person name="Huo Q.B."/>
            <person name="Li W."/>
            <person name="Chen H.Y."/>
            <person name="Chen S.E."/>
            <person name="Zhou L.G."/>
            <person name="Ni X.B."/>
            <person name="Tian J.H."/>
            <person name="Sheng Y."/>
            <person name="Liu T."/>
            <person name="Pan Y.S."/>
            <person name="Xia L.Y."/>
            <person name="Li J."/>
            <person name="Zhao F."/>
            <person name="Cao W.C."/>
        </authorList>
    </citation>
    <scope>NUCLEOTIDE SEQUENCE [LARGE SCALE GENOMIC DNA]</scope>
    <source>
        <strain evidence="1">Iper-2018</strain>
    </source>
</reference>
<name>A0AC60QRB5_IXOPE</name>
<comment type="caution">
    <text evidence="1">The sequence shown here is derived from an EMBL/GenBank/DDBJ whole genome shotgun (WGS) entry which is preliminary data.</text>
</comment>
<evidence type="ECO:0000313" key="1">
    <source>
        <dbReference type="EMBL" id="KAG0437909.1"/>
    </source>
</evidence>
<gene>
    <name evidence="1" type="ORF">HPB47_017232</name>
</gene>
<evidence type="ECO:0000313" key="2">
    <source>
        <dbReference type="Proteomes" id="UP000805193"/>
    </source>
</evidence>
<keyword evidence="2" id="KW-1185">Reference proteome</keyword>